<dbReference type="Proteomes" id="UP000235786">
    <property type="component" value="Unassembled WGS sequence"/>
</dbReference>
<keyword evidence="4" id="KW-1185">Reference proteome</keyword>
<organism evidence="3 4">
    <name type="scientific">Hyaloscypha variabilis (strain UAMH 11265 / GT02V1 / F)</name>
    <name type="common">Meliniomyces variabilis</name>
    <dbReference type="NCBI Taxonomy" id="1149755"/>
    <lineage>
        <taxon>Eukaryota</taxon>
        <taxon>Fungi</taxon>
        <taxon>Dikarya</taxon>
        <taxon>Ascomycota</taxon>
        <taxon>Pezizomycotina</taxon>
        <taxon>Leotiomycetes</taxon>
        <taxon>Helotiales</taxon>
        <taxon>Hyaloscyphaceae</taxon>
        <taxon>Hyaloscypha</taxon>
        <taxon>Hyaloscypha variabilis</taxon>
    </lineage>
</organism>
<dbReference type="OrthoDB" id="4331875at2759"/>
<feature type="chain" id="PRO_5014435727" description="Collagen-like protein Mcl1" evidence="2">
    <location>
        <begin position="23"/>
        <end position="252"/>
    </location>
</feature>
<reference evidence="3 4" key="1">
    <citation type="submission" date="2016-04" db="EMBL/GenBank/DDBJ databases">
        <title>A degradative enzymes factory behind the ericoid mycorrhizal symbiosis.</title>
        <authorList>
            <consortium name="DOE Joint Genome Institute"/>
            <person name="Martino E."/>
            <person name="Morin E."/>
            <person name="Grelet G."/>
            <person name="Kuo A."/>
            <person name="Kohler A."/>
            <person name="Daghino S."/>
            <person name="Barry K."/>
            <person name="Choi C."/>
            <person name="Cichocki N."/>
            <person name="Clum A."/>
            <person name="Copeland A."/>
            <person name="Hainaut M."/>
            <person name="Haridas S."/>
            <person name="Labutti K."/>
            <person name="Lindquist E."/>
            <person name="Lipzen A."/>
            <person name="Khouja H.-R."/>
            <person name="Murat C."/>
            <person name="Ohm R."/>
            <person name="Olson A."/>
            <person name="Spatafora J."/>
            <person name="Veneault-Fourrey C."/>
            <person name="Henrissat B."/>
            <person name="Grigoriev I."/>
            <person name="Martin F."/>
            <person name="Perotto S."/>
        </authorList>
    </citation>
    <scope>NUCLEOTIDE SEQUENCE [LARGE SCALE GENOMIC DNA]</scope>
    <source>
        <strain evidence="3 4">F</strain>
    </source>
</reference>
<feature type="region of interest" description="Disordered" evidence="1">
    <location>
        <begin position="194"/>
        <end position="228"/>
    </location>
</feature>
<dbReference type="AlphaFoldDB" id="A0A2J6R3L4"/>
<accession>A0A2J6R3L4</accession>
<evidence type="ECO:0000256" key="2">
    <source>
        <dbReference type="SAM" id="SignalP"/>
    </source>
</evidence>
<name>A0A2J6R3L4_HYAVF</name>
<protein>
    <recommendedName>
        <fullName evidence="5">Collagen-like protein Mcl1</fullName>
    </recommendedName>
</protein>
<keyword evidence="2" id="KW-0732">Signal</keyword>
<evidence type="ECO:0008006" key="5">
    <source>
        <dbReference type="Google" id="ProtNLM"/>
    </source>
</evidence>
<feature type="compositionally biased region" description="Gly residues" evidence="1">
    <location>
        <begin position="203"/>
        <end position="216"/>
    </location>
</feature>
<dbReference type="EMBL" id="KZ613957">
    <property type="protein sequence ID" value="PMD33114.1"/>
    <property type="molecule type" value="Genomic_DNA"/>
</dbReference>
<dbReference type="STRING" id="1149755.A0A2J6R3L4"/>
<evidence type="ECO:0000313" key="3">
    <source>
        <dbReference type="EMBL" id="PMD33114.1"/>
    </source>
</evidence>
<evidence type="ECO:0000256" key="1">
    <source>
        <dbReference type="SAM" id="MobiDB-lite"/>
    </source>
</evidence>
<feature type="signal peptide" evidence="2">
    <location>
        <begin position="1"/>
        <end position="22"/>
    </location>
</feature>
<evidence type="ECO:0000313" key="4">
    <source>
        <dbReference type="Proteomes" id="UP000235786"/>
    </source>
</evidence>
<proteinExistence type="predicted"/>
<gene>
    <name evidence="3" type="ORF">L207DRAFT_518428</name>
</gene>
<sequence>MYAPSFFGVVATFLALGGAVSAQNVYERALLAARQTSSGSDEAYLNSVCLPNVTSPIIPPCQEITNIESACLPNGTSPLDLLAHAECMCGGSYFSDWIGCLNCDFVHGGRSPAVTSAFHIILSSASNELCTGTPTADFQSIFQSLQYNPVASGSATDVSDLYPSQTAVSLYFTASGPQGPGAITGSATLATKTPSTAAATGTSGTGNTGTGCGGSAGSQSTSTSSSKAGAAPTGIWMGRLGLAAGVVGMVVL</sequence>
<feature type="compositionally biased region" description="Low complexity" evidence="1">
    <location>
        <begin position="217"/>
        <end position="228"/>
    </location>
</feature>